<reference evidence="1 2" key="1">
    <citation type="submission" date="2023-02" db="EMBL/GenBank/DDBJ databases">
        <title>LHISI_Scaffold_Assembly.</title>
        <authorList>
            <person name="Stuart O.P."/>
            <person name="Cleave R."/>
            <person name="Magrath M.J.L."/>
            <person name="Mikheyev A.S."/>
        </authorList>
    </citation>
    <scope>NUCLEOTIDE SEQUENCE [LARGE SCALE GENOMIC DNA]</scope>
    <source>
        <strain evidence="1">Daus_M_001</strain>
        <tissue evidence="1">Leg muscle</tissue>
    </source>
</reference>
<accession>A0ABQ9IHJ6</accession>
<gene>
    <name evidence="1" type="ORF">PR048_001505</name>
</gene>
<proteinExistence type="predicted"/>
<keyword evidence="2" id="KW-1185">Reference proteome</keyword>
<comment type="caution">
    <text evidence="1">The sequence shown here is derived from an EMBL/GenBank/DDBJ whole genome shotgun (WGS) entry which is preliminary data.</text>
</comment>
<organism evidence="1 2">
    <name type="scientific">Dryococelus australis</name>
    <dbReference type="NCBI Taxonomy" id="614101"/>
    <lineage>
        <taxon>Eukaryota</taxon>
        <taxon>Metazoa</taxon>
        <taxon>Ecdysozoa</taxon>
        <taxon>Arthropoda</taxon>
        <taxon>Hexapoda</taxon>
        <taxon>Insecta</taxon>
        <taxon>Pterygota</taxon>
        <taxon>Neoptera</taxon>
        <taxon>Polyneoptera</taxon>
        <taxon>Phasmatodea</taxon>
        <taxon>Verophasmatodea</taxon>
        <taxon>Anareolatae</taxon>
        <taxon>Phasmatidae</taxon>
        <taxon>Eurycanthinae</taxon>
        <taxon>Dryococelus</taxon>
    </lineage>
</organism>
<evidence type="ECO:0000313" key="1">
    <source>
        <dbReference type="EMBL" id="KAJ8896162.1"/>
    </source>
</evidence>
<dbReference type="EMBL" id="JARBHB010000001">
    <property type="protein sequence ID" value="KAJ8896162.1"/>
    <property type="molecule type" value="Genomic_DNA"/>
</dbReference>
<sequence>MCNCIHFTRQETHLYIKSWRSATATLTKRVVTAKQFVRPEYVPSTEYSTEYRCPRMYNPTIIWMCMASEINPVNWGWALGGDELVSVTYSTENYKLQFLKLVAAVTTADAEHTDFNAVLYVDHVSDELEDGDEDL</sequence>
<dbReference type="Proteomes" id="UP001159363">
    <property type="component" value="Chromosome 1"/>
</dbReference>
<evidence type="ECO:0000313" key="2">
    <source>
        <dbReference type="Proteomes" id="UP001159363"/>
    </source>
</evidence>
<name>A0ABQ9IHJ6_9NEOP</name>
<protein>
    <submittedName>
        <fullName evidence="1">Uncharacterized protein</fullName>
    </submittedName>
</protein>